<dbReference type="Proteomes" id="UP001370490">
    <property type="component" value="Unassembled WGS sequence"/>
</dbReference>
<keyword evidence="5" id="KW-1185">Reference proteome</keyword>
<evidence type="ECO:0000256" key="2">
    <source>
        <dbReference type="ARBA" id="ARBA00023163"/>
    </source>
</evidence>
<protein>
    <submittedName>
        <fullName evidence="4">Transcription factor GRAS</fullName>
    </submittedName>
</protein>
<comment type="caution">
    <text evidence="3">Lacks conserved residue(s) required for the propagation of feature annotation.</text>
</comment>
<dbReference type="PANTHER" id="PTHR31636">
    <property type="entry name" value="OSJNBA0084A10.13 PROTEIN-RELATED"/>
    <property type="match status" value="1"/>
</dbReference>
<evidence type="ECO:0000313" key="4">
    <source>
        <dbReference type="EMBL" id="KAK6943194.1"/>
    </source>
</evidence>
<reference evidence="4 5" key="1">
    <citation type="submission" date="2023-12" db="EMBL/GenBank/DDBJ databases">
        <title>A high-quality genome assembly for Dillenia turbinata (Dilleniales).</title>
        <authorList>
            <person name="Chanderbali A."/>
        </authorList>
    </citation>
    <scope>NUCLEOTIDE SEQUENCE [LARGE SCALE GENOMIC DNA]</scope>
    <source>
        <strain evidence="4">LSX21</strain>
        <tissue evidence="4">Leaf</tissue>
    </source>
</reference>
<evidence type="ECO:0000256" key="3">
    <source>
        <dbReference type="PROSITE-ProRule" id="PRU01191"/>
    </source>
</evidence>
<evidence type="ECO:0000256" key="1">
    <source>
        <dbReference type="ARBA" id="ARBA00023015"/>
    </source>
</evidence>
<feature type="region of interest" description="Leucine repeat II (LRII)" evidence="3">
    <location>
        <begin position="311"/>
        <end position="343"/>
    </location>
</feature>
<name>A0AAN8VZG3_9MAGN</name>
<feature type="region of interest" description="SAW" evidence="3">
    <location>
        <begin position="453"/>
        <end position="528"/>
    </location>
</feature>
<gene>
    <name evidence="4" type="ORF">RJ641_028571</name>
</gene>
<evidence type="ECO:0000313" key="5">
    <source>
        <dbReference type="Proteomes" id="UP001370490"/>
    </source>
</evidence>
<dbReference type="EMBL" id="JBAMMX010000004">
    <property type="protein sequence ID" value="KAK6943194.1"/>
    <property type="molecule type" value="Genomic_DNA"/>
</dbReference>
<proteinExistence type="inferred from homology"/>
<keyword evidence="1" id="KW-0805">Transcription regulation</keyword>
<organism evidence="4 5">
    <name type="scientific">Dillenia turbinata</name>
    <dbReference type="NCBI Taxonomy" id="194707"/>
    <lineage>
        <taxon>Eukaryota</taxon>
        <taxon>Viridiplantae</taxon>
        <taxon>Streptophyta</taxon>
        <taxon>Embryophyta</taxon>
        <taxon>Tracheophyta</taxon>
        <taxon>Spermatophyta</taxon>
        <taxon>Magnoliopsida</taxon>
        <taxon>eudicotyledons</taxon>
        <taxon>Gunneridae</taxon>
        <taxon>Pentapetalae</taxon>
        <taxon>Dilleniales</taxon>
        <taxon>Dilleniaceae</taxon>
        <taxon>Dillenia</taxon>
    </lineage>
</organism>
<dbReference type="Pfam" id="PF03514">
    <property type="entry name" value="GRAS"/>
    <property type="match status" value="1"/>
</dbReference>
<feature type="short sequence motif" description="VHIID" evidence="3">
    <location>
        <begin position="267"/>
        <end position="271"/>
    </location>
</feature>
<dbReference type="InterPro" id="IPR005202">
    <property type="entry name" value="TF_GRAS"/>
</dbReference>
<comment type="caution">
    <text evidence="4">The sequence shown here is derived from an EMBL/GenBank/DDBJ whole genome shotgun (WGS) entry which is preliminary data.</text>
</comment>
<comment type="similarity">
    <text evidence="3">Belongs to the GRAS family.</text>
</comment>
<sequence length="528" mass="60493">MMQSELLQASWPFFDMVNSVKDQVEGPYGFGIENQVGDYEFSPSFNISEDSSESCSISHLSKLLSSEFIQSPDCGSDLQVEPSMEGFTPNLEGFERILSCEFDKLREWMVMEESEESIPSLQPSLNTREDDWSPCLSLKSGEESMEYISSSLKLPGKDMEIDNQESILHLLKAYGEAIEMGQRKLAEVILKCINEKSNPIGEPMERLAFNLFQSPDNKQGEYLKQEATKNFRAAFKAFYQSLPFGKFVHYTANATILESMPDDVEVVHIIDFDLGEGIQWPSVMEAIAQEGKDLKLTLIKWTEDDQRSLEETKRRLFHYATSLGLLLKMEDIRIEDLVSEIKRMKKRSGGREHFVFNCMTGLPHMARLRSRRHMFEFLMVAKDLIRNSTRGIIVVGYGDAGENLKNCSGYSSFFNQYLAHYRAMYEAVEMSFPAHLAEAKLAMECLFVSPFVSSHGWAQNWEEMNEVCDFWASIGLQGCRLNRQNLIEARELVKDVRGSYRIRIEGHNENEMVLDRLGTPLVRVSIWK</sequence>
<accession>A0AAN8VZG3</accession>
<dbReference type="PROSITE" id="PS50985">
    <property type="entry name" value="GRAS"/>
    <property type="match status" value="1"/>
</dbReference>
<keyword evidence="2" id="KW-0804">Transcription</keyword>
<dbReference type="AlphaFoldDB" id="A0AAN8VZG3"/>